<reference evidence="2 3" key="1">
    <citation type="submission" date="2024-02" db="EMBL/GenBank/DDBJ databases">
        <authorList>
            <person name="Chen Y."/>
            <person name="Shah S."/>
            <person name="Dougan E. K."/>
            <person name="Thang M."/>
            <person name="Chan C."/>
        </authorList>
    </citation>
    <scope>NUCLEOTIDE SEQUENCE [LARGE SCALE GENOMIC DNA]</scope>
</reference>
<sequence>MNQEVRPSPIRTNSPEVPTAALRKNYQGVSPPALPTPVATEPLAAKAPQVPETKTPTCDGSGDAGLTEGKVDKPDMPLVTRNDQLSLKADAKETRRRKALGMEEGSEGYGPHETEILKLKYNGG</sequence>
<feature type="non-terminal residue" evidence="2">
    <location>
        <position position="124"/>
    </location>
</feature>
<evidence type="ECO:0000313" key="2">
    <source>
        <dbReference type="EMBL" id="CAK9057285.1"/>
    </source>
</evidence>
<organism evidence="2 3">
    <name type="scientific">Durusdinium trenchii</name>
    <dbReference type="NCBI Taxonomy" id="1381693"/>
    <lineage>
        <taxon>Eukaryota</taxon>
        <taxon>Sar</taxon>
        <taxon>Alveolata</taxon>
        <taxon>Dinophyceae</taxon>
        <taxon>Suessiales</taxon>
        <taxon>Symbiodiniaceae</taxon>
        <taxon>Durusdinium</taxon>
    </lineage>
</organism>
<dbReference type="EMBL" id="CAXAMM010025592">
    <property type="protein sequence ID" value="CAK9057285.1"/>
    <property type="molecule type" value="Genomic_DNA"/>
</dbReference>
<proteinExistence type="predicted"/>
<protein>
    <submittedName>
        <fullName evidence="2">Uncharacterized protein</fullName>
    </submittedName>
</protein>
<comment type="caution">
    <text evidence="2">The sequence shown here is derived from an EMBL/GenBank/DDBJ whole genome shotgun (WGS) entry which is preliminary data.</text>
</comment>
<accession>A0ABP0N0I9</accession>
<name>A0ABP0N0I9_9DINO</name>
<gene>
    <name evidence="2" type="ORF">SCF082_LOCUS30770</name>
</gene>
<evidence type="ECO:0000313" key="3">
    <source>
        <dbReference type="Proteomes" id="UP001642464"/>
    </source>
</evidence>
<dbReference type="Proteomes" id="UP001642464">
    <property type="component" value="Unassembled WGS sequence"/>
</dbReference>
<feature type="region of interest" description="Disordered" evidence="1">
    <location>
        <begin position="24"/>
        <end position="78"/>
    </location>
</feature>
<evidence type="ECO:0000256" key="1">
    <source>
        <dbReference type="SAM" id="MobiDB-lite"/>
    </source>
</evidence>
<feature type="region of interest" description="Disordered" evidence="1">
    <location>
        <begin position="90"/>
        <end position="111"/>
    </location>
</feature>
<keyword evidence="3" id="KW-1185">Reference proteome</keyword>